<dbReference type="AlphaFoldDB" id="A0A2I0KTU1"/>
<evidence type="ECO:0000313" key="3">
    <source>
        <dbReference type="Proteomes" id="UP000233551"/>
    </source>
</evidence>
<evidence type="ECO:0000256" key="1">
    <source>
        <dbReference type="SAM" id="MobiDB-lite"/>
    </source>
</evidence>
<feature type="region of interest" description="Disordered" evidence="1">
    <location>
        <begin position="66"/>
        <end position="95"/>
    </location>
</feature>
<reference evidence="2 3" key="1">
    <citation type="submission" date="2017-11" db="EMBL/GenBank/DDBJ databases">
        <title>De-novo sequencing of pomegranate (Punica granatum L.) genome.</title>
        <authorList>
            <person name="Akparov Z."/>
            <person name="Amiraslanov A."/>
            <person name="Hajiyeva S."/>
            <person name="Abbasov M."/>
            <person name="Kaur K."/>
            <person name="Hamwieh A."/>
            <person name="Solovyev V."/>
            <person name="Salamov A."/>
            <person name="Braich B."/>
            <person name="Kosarev P."/>
            <person name="Mahmoud A."/>
            <person name="Hajiyev E."/>
            <person name="Babayeva S."/>
            <person name="Izzatullayeva V."/>
            <person name="Mammadov A."/>
            <person name="Mammadov A."/>
            <person name="Sharifova S."/>
            <person name="Ojaghi J."/>
            <person name="Eynullazada K."/>
            <person name="Bayramov B."/>
            <person name="Abdulazimova A."/>
            <person name="Shahmuradov I."/>
        </authorList>
    </citation>
    <scope>NUCLEOTIDE SEQUENCE [LARGE SCALE GENOMIC DNA]</scope>
    <source>
        <strain evidence="3">cv. AG2017</strain>
        <tissue evidence="2">Leaf</tissue>
    </source>
</reference>
<accession>A0A2I0KTU1</accession>
<sequence length="128" mass="13496">MEDAGDLSGGVGVANWWPSTLNRLGTSSWRSPFGSGLGSPIGNPDPSIEVVGVLCECRRPWWRGQGRRLAAPTPNLPETSDSESPVDSGLGLPIGDSDPSIEAAGVLCGYGRPQWRGRGRRLVALISN</sequence>
<feature type="compositionally biased region" description="Polar residues" evidence="1">
    <location>
        <begin position="76"/>
        <end position="85"/>
    </location>
</feature>
<keyword evidence="3" id="KW-1185">Reference proteome</keyword>
<protein>
    <submittedName>
        <fullName evidence="2">Uncharacterized protein</fullName>
    </submittedName>
</protein>
<dbReference type="Proteomes" id="UP000233551">
    <property type="component" value="Unassembled WGS sequence"/>
</dbReference>
<proteinExistence type="predicted"/>
<gene>
    <name evidence="2" type="ORF">CRG98_007750</name>
</gene>
<dbReference type="EMBL" id="PGOL01000355">
    <property type="protein sequence ID" value="PKI71891.1"/>
    <property type="molecule type" value="Genomic_DNA"/>
</dbReference>
<comment type="caution">
    <text evidence="2">The sequence shown here is derived from an EMBL/GenBank/DDBJ whole genome shotgun (WGS) entry which is preliminary data.</text>
</comment>
<organism evidence="2 3">
    <name type="scientific">Punica granatum</name>
    <name type="common">Pomegranate</name>
    <dbReference type="NCBI Taxonomy" id="22663"/>
    <lineage>
        <taxon>Eukaryota</taxon>
        <taxon>Viridiplantae</taxon>
        <taxon>Streptophyta</taxon>
        <taxon>Embryophyta</taxon>
        <taxon>Tracheophyta</taxon>
        <taxon>Spermatophyta</taxon>
        <taxon>Magnoliopsida</taxon>
        <taxon>eudicotyledons</taxon>
        <taxon>Gunneridae</taxon>
        <taxon>Pentapetalae</taxon>
        <taxon>rosids</taxon>
        <taxon>malvids</taxon>
        <taxon>Myrtales</taxon>
        <taxon>Lythraceae</taxon>
        <taxon>Punica</taxon>
    </lineage>
</organism>
<evidence type="ECO:0000313" key="2">
    <source>
        <dbReference type="EMBL" id="PKI71891.1"/>
    </source>
</evidence>
<name>A0A2I0KTU1_PUNGR</name>